<feature type="coiled-coil region" evidence="1">
    <location>
        <begin position="223"/>
        <end position="257"/>
    </location>
</feature>
<evidence type="ECO:0000256" key="1">
    <source>
        <dbReference type="SAM" id="Coils"/>
    </source>
</evidence>
<dbReference type="EMBL" id="KV003144">
    <property type="protein sequence ID" value="KZV37409.1"/>
    <property type="molecule type" value="Genomic_DNA"/>
</dbReference>
<proteinExistence type="predicted"/>
<evidence type="ECO:0000313" key="2">
    <source>
        <dbReference type="EMBL" id="KZV37409.1"/>
    </source>
</evidence>
<reference evidence="2 3" key="1">
    <citation type="journal article" date="2015" name="Proc. Natl. Acad. Sci. U.S.A.">
        <title>The resurrection genome of Boea hygrometrica: A blueprint for survival of dehydration.</title>
        <authorList>
            <person name="Xiao L."/>
            <person name="Yang G."/>
            <person name="Zhang L."/>
            <person name="Yang X."/>
            <person name="Zhao S."/>
            <person name="Ji Z."/>
            <person name="Zhou Q."/>
            <person name="Hu M."/>
            <person name="Wang Y."/>
            <person name="Chen M."/>
            <person name="Xu Y."/>
            <person name="Jin H."/>
            <person name="Xiao X."/>
            <person name="Hu G."/>
            <person name="Bao F."/>
            <person name="Hu Y."/>
            <person name="Wan P."/>
            <person name="Li L."/>
            <person name="Deng X."/>
            <person name="Kuang T."/>
            <person name="Xiang C."/>
            <person name="Zhu J.K."/>
            <person name="Oliver M.J."/>
            <person name="He Y."/>
        </authorList>
    </citation>
    <scope>NUCLEOTIDE SEQUENCE [LARGE SCALE GENOMIC DNA]</scope>
    <source>
        <strain evidence="3">cv. XS01</strain>
    </source>
</reference>
<organism evidence="2 3">
    <name type="scientific">Dorcoceras hygrometricum</name>
    <dbReference type="NCBI Taxonomy" id="472368"/>
    <lineage>
        <taxon>Eukaryota</taxon>
        <taxon>Viridiplantae</taxon>
        <taxon>Streptophyta</taxon>
        <taxon>Embryophyta</taxon>
        <taxon>Tracheophyta</taxon>
        <taxon>Spermatophyta</taxon>
        <taxon>Magnoliopsida</taxon>
        <taxon>eudicotyledons</taxon>
        <taxon>Gunneridae</taxon>
        <taxon>Pentapetalae</taxon>
        <taxon>asterids</taxon>
        <taxon>lamiids</taxon>
        <taxon>Lamiales</taxon>
        <taxon>Gesneriaceae</taxon>
        <taxon>Didymocarpoideae</taxon>
        <taxon>Trichosporeae</taxon>
        <taxon>Loxocarpinae</taxon>
        <taxon>Dorcoceras</taxon>
    </lineage>
</organism>
<dbReference type="PANTHER" id="PTHR47344">
    <property type="entry name" value="RING ZINC FINGER PROTEIN-RELATED"/>
    <property type="match status" value="1"/>
</dbReference>
<dbReference type="Proteomes" id="UP000250235">
    <property type="component" value="Unassembled WGS sequence"/>
</dbReference>
<accession>A0A2Z7BSM2</accession>
<sequence length="550" mass="62063">MILTFCLKRSLQQWFEYCPKGKKRNCPVCKQTCTNANVWRLYFQSIGDANDPSISQKPLDCEVNPKELQNKATRLEGKVVALETTLERQQKELKDVKNQLFACEEQLKVAMTQKTEALTQKATIQQLLRVKSEELDKSTLESMRAQQRNMALAKELAALKLASDLNLDEEEIMKLSSLGNDCGSKETVDVLRKSLIIRNKNYKELMAKCNVIGRGEARCLHKLEKANEKIMKLRLKVQELETLVEAKENEALRVLKNEDYKFTTKDPGKEENENHIDLDDSENFNETGTNLFLLKKEQLSKVGNIKGTIYDITSESDFVQNDRKKSAFINESDDMMQSSIIRPHMLSSKKVTPCSNNDHDTRTNHMARKDATFDLQNGVDTRRSSDSDGLACARAVRMNDHCKNPPHKHDTEVEVICNGEANPFQTSLQIIKETRSSISFSKGENCFYGGALGPDETNWQSGKLCKNVQNKGSTTIQGLKSATGDLIAVGPDGRGGRIKILRTLDRASSAQENNDTFSWAKKCKHGAKTSRLQPQGQCLQIEHFFQKTGQ</sequence>
<dbReference type="PANTHER" id="PTHR47344:SF1">
    <property type="entry name" value="RING ZINC FINGER PROTEIN-RELATED"/>
    <property type="match status" value="1"/>
</dbReference>
<keyword evidence="1" id="KW-0175">Coiled coil</keyword>
<keyword evidence="3" id="KW-1185">Reference proteome</keyword>
<evidence type="ECO:0000313" key="3">
    <source>
        <dbReference type="Proteomes" id="UP000250235"/>
    </source>
</evidence>
<protein>
    <submittedName>
        <fullName evidence="2">Uncharacterized protein</fullName>
    </submittedName>
</protein>
<feature type="coiled-coil region" evidence="1">
    <location>
        <begin position="72"/>
        <end position="106"/>
    </location>
</feature>
<name>A0A2Z7BSM2_9LAMI</name>
<gene>
    <name evidence="2" type="ORF">F511_01277</name>
</gene>
<dbReference type="OrthoDB" id="8062037at2759"/>
<dbReference type="AlphaFoldDB" id="A0A2Z7BSM2"/>